<dbReference type="InterPro" id="IPR015897">
    <property type="entry name" value="CHK_kinase-like"/>
</dbReference>
<dbReference type="PANTHER" id="PTHR11012:SF48">
    <property type="entry name" value="CHK KINASE-LIKE DOMAIN-CONTAINING PROTEIN-RELATED"/>
    <property type="match status" value="1"/>
</dbReference>
<dbReference type="SUPFAM" id="SSF56112">
    <property type="entry name" value="Protein kinase-like (PK-like)"/>
    <property type="match status" value="1"/>
</dbReference>
<evidence type="ECO:0000313" key="3">
    <source>
        <dbReference type="RefSeq" id="XP_058976768.1"/>
    </source>
</evidence>
<protein>
    <submittedName>
        <fullName evidence="3">Uncharacterized protein LOC131801817</fullName>
    </submittedName>
</protein>
<organism evidence="2 3">
    <name type="scientific">Musca domestica</name>
    <name type="common">House fly</name>
    <dbReference type="NCBI Taxonomy" id="7370"/>
    <lineage>
        <taxon>Eukaryota</taxon>
        <taxon>Metazoa</taxon>
        <taxon>Ecdysozoa</taxon>
        <taxon>Arthropoda</taxon>
        <taxon>Hexapoda</taxon>
        <taxon>Insecta</taxon>
        <taxon>Pterygota</taxon>
        <taxon>Neoptera</taxon>
        <taxon>Endopterygota</taxon>
        <taxon>Diptera</taxon>
        <taxon>Brachycera</taxon>
        <taxon>Muscomorpha</taxon>
        <taxon>Muscoidea</taxon>
        <taxon>Muscidae</taxon>
        <taxon>Musca</taxon>
    </lineage>
</organism>
<evidence type="ECO:0000313" key="2">
    <source>
        <dbReference type="Proteomes" id="UP001652621"/>
    </source>
</evidence>
<dbReference type="Pfam" id="PF02958">
    <property type="entry name" value="EcKL"/>
    <property type="match status" value="1"/>
</dbReference>
<dbReference type="Proteomes" id="UP001652621">
    <property type="component" value="Unplaced"/>
</dbReference>
<dbReference type="GeneID" id="131801817"/>
<gene>
    <name evidence="3" type="primary">LOC131801817</name>
</gene>
<dbReference type="SMART" id="SM00587">
    <property type="entry name" value="CHK"/>
    <property type="match status" value="1"/>
</dbReference>
<keyword evidence="2" id="KW-1185">Reference proteome</keyword>
<sequence>MATTVKISCNEVEKLCQQYFGHQGVTETANEDTKENFHLNVIRYQLQPISDSPSGFFGHHNFLVVDVQVTTHSEDGRDSIAFNRIRFFSKSAPVGNASHMEYLEEFGVFQKEIMVYREVLPRLQKICPRIAPKCYYADNHLLVFEELQHLGYKMAAGRDGLLDYEHLQSAVKALASLHAASIVFEVKLNVKINQIYPLAIKENAYPENLDPKHVRYQNFVNGIEVFAELIKAMPKYSGQTDYILRNLKPKMSIIFKLAQPSREYRNVFCHGDLWANNLMYKHDGSSLECRLVDFQLSRYAPPMLDLITLLTIPTSREFRAKHLMDLLKQYYGFMGEFLKREQLNIEDFLSSAEFWHTFELYRICGLIESCFFCHFIVLPPESTLSLTASTDGFNDFFSRKRVEICLKAFHNDDIYHQRLSDMLEDFVYNYILTKREKSE</sequence>
<proteinExistence type="predicted"/>
<name>A0ABM3UTA8_MUSDO</name>
<dbReference type="PANTHER" id="PTHR11012">
    <property type="entry name" value="PROTEIN KINASE-LIKE DOMAIN-CONTAINING"/>
    <property type="match status" value="1"/>
</dbReference>
<dbReference type="Gene3D" id="3.90.1200.10">
    <property type="match status" value="1"/>
</dbReference>
<dbReference type="RefSeq" id="XP_058976768.1">
    <property type="nucleotide sequence ID" value="XM_059120785.1"/>
</dbReference>
<reference evidence="3" key="1">
    <citation type="submission" date="2025-08" db="UniProtKB">
        <authorList>
            <consortium name="RefSeq"/>
        </authorList>
    </citation>
    <scope>IDENTIFICATION</scope>
    <source>
        <strain evidence="3">Aabys</strain>
        <tissue evidence="3">Whole body</tissue>
    </source>
</reference>
<accession>A0ABM3UTA8</accession>
<evidence type="ECO:0000259" key="1">
    <source>
        <dbReference type="SMART" id="SM00587"/>
    </source>
</evidence>
<feature type="domain" description="CHK kinase-like" evidence="1">
    <location>
        <begin position="142"/>
        <end position="340"/>
    </location>
</feature>
<dbReference type="InterPro" id="IPR011009">
    <property type="entry name" value="Kinase-like_dom_sf"/>
</dbReference>
<dbReference type="InterPro" id="IPR004119">
    <property type="entry name" value="EcKL"/>
</dbReference>